<dbReference type="GO" id="GO:0016829">
    <property type="term" value="F:lyase activity"/>
    <property type="evidence" value="ECO:0007669"/>
    <property type="project" value="UniProtKB-KW"/>
</dbReference>
<keyword evidence="3" id="KW-0460">Magnesium</keyword>
<comment type="cofactor">
    <cofactor evidence="1">
        <name>Mg(2+)</name>
        <dbReference type="ChEBI" id="CHEBI:18420"/>
    </cofactor>
</comment>
<sequence length="381" mass="43937">MRHHLYNPNYKFVVPPMEFDKYTDRSMLQYCLGATMYMPGNKDFAQAIIDQKYKGLASMVMCFEDACKPEDVPAAEINSIALLDTINEAIKAGKFEYKLLPLIFFRVRNVEQFKHFASMLKLEHVKLIAGFNFPKFNVSNGEDYYRHLRELNEKFGEIIYGMPIIEDRCVAFKESRIQELIGIKEIIDRYEDLVLNIRVGGTDFSSVFGVRRGMSYTIYDMQTVRSCLCDILNVFTRDNQYTVSGPVWEYFRAEKKMRFQPLPEFDFTTALIKHDAILNDAVDGLLRELVLDKANGFIGKTIIHPTHLNYVNGILAVVKEEYEDALQVMNTSGGVIKSSGGNKMNEIGPHKNWAEKLYYRAQAYGVIENERSYLQLFTLVN</sequence>
<evidence type="ECO:0000313" key="4">
    <source>
        <dbReference type="EMBL" id="MBC5622007.1"/>
    </source>
</evidence>
<proteinExistence type="predicted"/>
<dbReference type="PIRSF" id="PIRSF015582">
    <property type="entry name" value="Cit_lyase_B"/>
    <property type="match status" value="1"/>
</dbReference>
<dbReference type="InterPro" id="IPR039480">
    <property type="entry name" value="C-C_Bond_Lyase-like"/>
</dbReference>
<protein>
    <submittedName>
        <fullName evidence="4">HpcH/HpaI aldolase/citrate lyase family protein</fullName>
    </submittedName>
</protein>
<dbReference type="Pfam" id="PF15617">
    <property type="entry name" value="C-C_Bond_Lyase"/>
    <property type="match status" value="1"/>
</dbReference>
<dbReference type="PANTHER" id="PTHR32308:SF10">
    <property type="entry name" value="CITRATE LYASE SUBUNIT BETA"/>
    <property type="match status" value="1"/>
</dbReference>
<dbReference type="Proteomes" id="UP000646484">
    <property type="component" value="Unassembled WGS sequence"/>
</dbReference>
<dbReference type="EMBL" id="JACOOH010000005">
    <property type="protein sequence ID" value="MBC5622007.1"/>
    <property type="molecule type" value="Genomic_DNA"/>
</dbReference>
<keyword evidence="4" id="KW-0456">Lyase</keyword>
<dbReference type="SUPFAM" id="SSF51621">
    <property type="entry name" value="Phosphoenolpyruvate/pyruvate domain"/>
    <property type="match status" value="1"/>
</dbReference>
<evidence type="ECO:0000256" key="3">
    <source>
        <dbReference type="ARBA" id="ARBA00022842"/>
    </source>
</evidence>
<dbReference type="InterPro" id="IPR015813">
    <property type="entry name" value="Pyrv/PenolPyrv_kinase-like_dom"/>
</dbReference>
<gene>
    <name evidence="4" type="ORF">H8S64_12940</name>
</gene>
<evidence type="ECO:0000313" key="5">
    <source>
        <dbReference type="Proteomes" id="UP000646484"/>
    </source>
</evidence>
<evidence type="ECO:0000256" key="2">
    <source>
        <dbReference type="ARBA" id="ARBA00022723"/>
    </source>
</evidence>
<dbReference type="PANTHER" id="PTHR32308">
    <property type="entry name" value="LYASE BETA SUBUNIT, PUTATIVE (AFU_ORTHOLOGUE AFUA_4G13030)-RELATED"/>
    <property type="match status" value="1"/>
</dbReference>
<keyword evidence="2" id="KW-0479">Metal-binding</keyword>
<organism evidence="4 5">
    <name type="scientific">Butyricimonas hominis</name>
    <dbReference type="NCBI Taxonomy" id="2763032"/>
    <lineage>
        <taxon>Bacteria</taxon>
        <taxon>Pseudomonadati</taxon>
        <taxon>Bacteroidota</taxon>
        <taxon>Bacteroidia</taxon>
        <taxon>Bacteroidales</taxon>
        <taxon>Odoribacteraceae</taxon>
        <taxon>Butyricimonas</taxon>
    </lineage>
</organism>
<name>A0ABR7D246_9BACT</name>
<comment type="caution">
    <text evidence="4">The sequence shown here is derived from an EMBL/GenBank/DDBJ whole genome shotgun (WGS) entry which is preliminary data.</text>
</comment>
<evidence type="ECO:0000256" key="1">
    <source>
        <dbReference type="ARBA" id="ARBA00001946"/>
    </source>
</evidence>
<keyword evidence="5" id="KW-1185">Reference proteome</keyword>
<reference evidence="4 5" key="1">
    <citation type="submission" date="2020-08" db="EMBL/GenBank/DDBJ databases">
        <title>Genome public.</title>
        <authorList>
            <person name="Liu C."/>
            <person name="Sun Q."/>
        </authorList>
    </citation>
    <scope>NUCLEOTIDE SEQUENCE [LARGE SCALE GENOMIC DNA]</scope>
    <source>
        <strain evidence="4 5">NSJ-56</strain>
    </source>
</reference>
<dbReference type="InterPro" id="IPR011206">
    <property type="entry name" value="Citrate_lyase_beta/mcl1/mcl2"/>
</dbReference>
<accession>A0ABR7D246</accession>